<accession>A0A085N3A1</accession>
<dbReference type="Proteomes" id="UP000030758">
    <property type="component" value="Unassembled WGS sequence"/>
</dbReference>
<protein>
    <submittedName>
        <fullName evidence="1">Uncharacterized protein</fullName>
    </submittedName>
</protein>
<proteinExistence type="predicted"/>
<dbReference type="EMBL" id="KL367564">
    <property type="protein sequence ID" value="KFD63947.1"/>
    <property type="molecule type" value="Genomic_DNA"/>
</dbReference>
<reference evidence="1" key="1">
    <citation type="journal article" date="2014" name="Nat. Genet.">
        <title>Genome and transcriptome of the porcine whipworm Trichuris suis.</title>
        <authorList>
            <person name="Jex A.R."/>
            <person name="Nejsum P."/>
            <person name="Schwarz E.M."/>
            <person name="Hu L."/>
            <person name="Young N.D."/>
            <person name="Hall R.S."/>
            <person name="Korhonen P.K."/>
            <person name="Liao S."/>
            <person name="Thamsborg S."/>
            <person name="Xia J."/>
            <person name="Xu P."/>
            <person name="Wang S."/>
            <person name="Scheerlinck J.P."/>
            <person name="Hofmann A."/>
            <person name="Sternberg P.W."/>
            <person name="Wang J."/>
            <person name="Gasser R.B."/>
        </authorList>
    </citation>
    <scope>NUCLEOTIDE SEQUENCE [LARGE SCALE GENOMIC DNA]</scope>
    <source>
        <strain evidence="1">DCEP-RM93F</strain>
    </source>
</reference>
<evidence type="ECO:0000313" key="1">
    <source>
        <dbReference type="EMBL" id="KFD63947.1"/>
    </source>
</evidence>
<sequence length="77" mass="8511">MGDIHPQPLPYFFHVQPPVPPLHRRRVNGLAGLTVDDDLPNLLPRHSRAYPPGEIERSPHAGMACVMVNLGNDLLDA</sequence>
<name>A0A085N3A1_9BILA</name>
<dbReference type="AlphaFoldDB" id="A0A085N3A1"/>
<gene>
    <name evidence="1" type="ORF">M514_23938</name>
</gene>
<organism evidence="1">
    <name type="scientific">Trichuris suis</name>
    <name type="common">pig whipworm</name>
    <dbReference type="NCBI Taxonomy" id="68888"/>
    <lineage>
        <taxon>Eukaryota</taxon>
        <taxon>Metazoa</taxon>
        <taxon>Ecdysozoa</taxon>
        <taxon>Nematoda</taxon>
        <taxon>Enoplea</taxon>
        <taxon>Dorylaimia</taxon>
        <taxon>Trichinellida</taxon>
        <taxon>Trichuridae</taxon>
        <taxon>Trichuris</taxon>
    </lineage>
</organism>